<protein>
    <recommendedName>
        <fullName evidence="3">Reverse transcriptase</fullName>
    </recommendedName>
</protein>
<feature type="non-terminal residue" evidence="1">
    <location>
        <position position="1"/>
    </location>
</feature>
<keyword evidence="2" id="KW-1185">Reference proteome</keyword>
<accession>A0A9N7NZT8</accession>
<gene>
    <name evidence="1" type="ORF">SHERM_00431</name>
</gene>
<sequence length="50" mass="5442">VNLNKSAIFFSRNTPEPLKLAICDALNGIVCHKSSRYLGLPLGIGKSKKE</sequence>
<proteinExistence type="predicted"/>
<dbReference type="OrthoDB" id="1936608at2759"/>
<evidence type="ECO:0008006" key="3">
    <source>
        <dbReference type="Google" id="ProtNLM"/>
    </source>
</evidence>
<dbReference type="AlphaFoldDB" id="A0A9N7NZT8"/>
<feature type="non-terminal residue" evidence="1">
    <location>
        <position position="50"/>
    </location>
</feature>
<name>A0A9N7NZT8_STRHE</name>
<dbReference type="EMBL" id="CACSLK010032525">
    <property type="protein sequence ID" value="CAA0840350.1"/>
    <property type="molecule type" value="Genomic_DNA"/>
</dbReference>
<dbReference type="Proteomes" id="UP001153555">
    <property type="component" value="Unassembled WGS sequence"/>
</dbReference>
<evidence type="ECO:0000313" key="1">
    <source>
        <dbReference type="EMBL" id="CAA0840350.1"/>
    </source>
</evidence>
<comment type="caution">
    <text evidence="1">The sequence shown here is derived from an EMBL/GenBank/DDBJ whole genome shotgun (WGS) entry which is preliminary data.</text>
</comment>
<reference evidence="1" key="1">
    <citation type="submission" date="2019-12" db="EMBL/GenBank/DDBJ databases">
        <authorList>
            <person name="Scholes J."/>
        </authorList>
    </citation>
    <scope>NUCLEOTIDE SEQUENCE</scope>
</reference>
<organism evidence="1 2">
    <name type="scientific">Striga hermonthica</name>
    <name type="common">Purple witchweed</name>
    <name type="synonym">Buchnera hermonthica</name>
    <dbReference type="NCBI Taxonomy" id="68872"/>
    <lineage>
        <taxon>Eukaryota</taxon>
        <taxon>Viridiplantae</taxon>
        <taxon>Streptophyta</taxon>
        <taxon>Embryophyta</taxon>
        <taxon>Tracheophyta</taxon>
        <taxon>Spermatophyta</taxon>
        <taxon>Magnoliopsida</taxon>
        <taxon>eudicotyledons</taxon>
        <taxon>Gunneridae</taxon>
        <taxon>Pentapetalae</taxon>
        <taxon>asterids</taxon>
        <taxon>lamiids</taxon>
        <taxon>Lamiales</taxon>
        <taxon>Orobanchaceae</taxon>
        <taxon>Buchnereae</taxon>
        <taxon>Striga</taxon>
    </lineage>
</organism>
<evidence type="ECO:0000313" key="2">
    <source>
        <dbReference type="Proteomes" id="UP001153555"/>
    </source>
</evidence>